<proteinExistence type="predicted"/>
<feature type="region of interest" description="Disordered" evidence="1">
    <location>
        <begin position="127"/>
        <end position="163"/>
    </location>
</feature>
<name>A0A8H7PI33_MORIS</name>
<feature type="compositionally biased region" description="Basic residues" evidence="1">
    <location>
        <begin position="41"/>
        <end position="50"/>
    </location>
</feature>
<sequence>MQQPHATYKFQEPDMSSSSSRHSHHSSYTDAASNGRDRDYHKHSRPRLRRLSTPDLTDTVTNSRSDSESELNSPTYRQNSRSSPQLSIPGAWPPTPLIFTEEPEELPVEGLSDEFEYVILRVPTKSRASSIASRSNSRKSVDSSRRGSVEEFTEKSISRLSTPEASRLVESIKALKTPTINHSKSSVVQAIEDSSNWKVDDMGKYEYLVLRSSSQSTVKARMSEELDKVACESEEEPDEEPMVPNIATPGFPLDDVADQWQIPPQSISTTQRVYSYSEITASSLAFKPDEVRQTSPYQLEQSAYAFDVPQRPRSRSLTDLRPQSIPSIIEPPHSEYMTPEVPEHKIYSDSLARSSSGSQKLHRILSTLSNRSSQSLRQSASMANTNLEAHWSNSDGEVISSPDRHPVLTRKYTLSRPSFWDPAAQVAHPNQHITPRPSLVFRLRSILQPRKMRVRSLMRQQHLLERGWAVERARSPCIPYMQDLVKLFLSFFIWRIDSNTWEESEAGRHLTFRESDFNQIDAYARNVRQNGVTITPEHLATKYVVRPYRRDIQKVRAIFIWIIENIRMGAPQDAASPTSAKNYSPDNNTDTEGSIGGFGTSMHAEQVEKDWVETAELVLSKRWCRTGVGFARLFCEMAVAAGLEETKVVYGYLRVPKDNQEVATRSNGKIKINHAWCAVKIDGIYRFIDCYLASPYLPSNKGFFEPHWFLARPLMMIYTHFPASKQDQFLDPPITASVFFSLPHVRTPFFKHHLQVLDYEYTFLELIDDDVLHMTLWMDDATGCYAEVECRLQQSGSTTSAIIIKRALAQFIMDGHQRVCKIKAVLPSDMRVGWLKIYAGPKIWPDSQTANSAFNPYPLAMVFRISHSGRAPQVFDFVKLHLSVYEFYIHEPQCYVLFPMQMYTFRIISMVNRHQKLAVKSPTGRLNRLVYFPQDKSYSGSMIVGEVGIWHLVCLQESGSWNNVIASWECRS</sequence>
<dbReference type="GO" id="GO:0140278">
    <property type="term" value="P:mitotic division septum assembly"/>
    <property type="evidence" value="ECO:0007669"/>
    <property type="project" value="TreeGrafter"/>
</dbReference>
<feature type="region of interest" description="Disordered" evidence="1">
    <location>
        <begin position="310"/>
        <end position="337"/>
    </location>
</feature>
<dbReference type="OrthoDB" id="6129702at2759"/>
<evidence type="ECO:0000256" key="1">
    <source>
        <dbReference type="SAM" id="MobiDB-lite"/>
    </source>
</evidence>
<gene>
    <name evidence="3" type="ORF">INT43_004425</name>
</gene>
<reference evidence="3" key="1">
    <citation type="submission" date="2020-12" db="EMBL/GenBank/DDBJ databases">
        <title>Metabolic potential, ecology and presence of endohyphal bacteria is reflected in genomic diversity of Mucoromycotina.</title>
        <authorList>
            <person name="Muszewska A."/>
            <person name="Okrasinska A."/>
            <person name="Steczkiewicz K."/>
            <person name="Drgas O."/>
            <person name="Orlowska M."/>
            <person name="Perlinska-Lenart U."/>
            <person name="Aleksandrzak-Piekarczyk T."/>
            <person name="Szatraj K."/>
            <person name="Zielenkiewicz U."/>
            <person name="Pilsyk S."/>
            <person name="Malc E."/>
            <person name="Mieczkowski P."/>
            <person name="Kruszewska J.S."/>
            <person name="Biernat P."/>
            <person name="Pawlowska J."/>
        </authorList>
    </citation>
    <scope>NUCLEOTIDE SEQUENCE</scope>
    <source>
        <strain evidence="3">WA0000067209</strain>
    </source>
</reference>
<feature type="domain" description="CYK3 C-terminal Ig-like" evidence="2">
    <location>
        <begin position="883"/>
        <end position="970"/>
    </location>
</feature>
<dbReference type="PANTHER" id="PTHR46333">
    <property type="entry name" value="CYTOKINESIS PROTEIN 3"/>
    <property type="match status" value="1"/>
</dbReference>
<dbReference type="EMBL" id="JAEPQZ010000013">
    <property type="protein sequence ID" value="KAG2174402.1"/>
    <property type="molecule type" value="Genomic_DNA"/>
</dbReference>
<evidence type="ECO:0000313" key="3">
    <source>
        <dbReference type="EMBL" id="KAG2174402.1"/>
    </source>
</evidence>
<evidence type="ECO:0000259" key="2">
    <source>
        <dbReference type="Pfam" id="PF24584"/>
    </source>
</evidence>
<feature type="compositionally biased region" description="Basic and acidic residues" evidence="1">
    <location>
        <begin position="139"/>
        <end position="157"/>
    </location>
</feature>
<dbReference type="Proteomes" id="UP000654370">
    <property type="component" value="Unassembled WGS sequence"/>
</dbReference>
<feature type="region of interest" description="Disordered" evidence="1">
    <location>
        <begin position="1"/>
        <end position="104"/>
    </location>
</feature>
<comment type="caution">
    <text evidence="3">The sequence shown here is derived from an EMBL/GenBank/DDBJ whole genome shotgun (WGS) entry which is preliminary data.</text>
</comment>
<dbReference type="InterPro" id="IPR056409">
    <property type="entry name" value="Ig_CYK3_C"/>
</dbReference>
<accession>A0A8H7PI33</accession>
<dbReference type="GO" id="GO:0110085">
    <property type="term" value="C:mitotic actomyosin contractile ring"/>
    <property type="evidence" value="ECO:0007669"/>
    <property type="project" value="TreeGrafter"/>
</dbReference>
<protein>
    <recommendedName>
        <fullName evidence="2">CYK3 C-terminal Ig-like domain-containing protein</fullName>
    </recommendedName>
</protein>
<dbReference type="InterPro" id="IPR052557">
    <property type="entry name" value="CAP/Cytokinesis_protein"/>
</dbReference>
<dbReference type="AlphaFoldDB" id="A0A8H7PI33"/>
<organism evidence="3 4">
    <name type="scientific">Mortierella isabellina</name>
    <name type="common">Filamentous fungus</name>
    <name type="synonym">Umbelopsis isabellina</name>
    <dbReference type="NCBI Taxonomy" id="91625"/>
    <lineage>
        <taxon>Eukaryota</taxon>
        <taxon>Fungi</taxon>
        <taxon>Fungi incertae sedis</taxon>
        <taxon>Mucoromycota</taxon>
        <taxon>Mucoromycotina</taxon>
        <taxon>Umbelopsidomycetes</taxon>
        <taxon>Umbelopsidales</taxon>
        <taxon>Umbelopsidaceae</taxon>
        <taxon>Umbelopsis</taxon>
    </lineage>
</organism>
<feature type="compositionally biased region" description="Polar residues" evidence="1">
    <location>
        <begin position="54"/>
        <end position="86"/>
    </location>
</feature>
<dbReference type="PANTHER" id="PTHR46333:SF2">
    <property type="entry name" value="CYTOKINESIS PROTEIN 3"/>
    <property type="match status" value="1"/>
</dbReference>
<keyword evidence="4" id="KW-1185">Reference proteome</keyword>
<evidence type="ECO:0000313" key="4">
    <source>
        <dbReference type="Proteomes" id="UP000654370"/>
    </source>
</evidence>
<dbReference type="Pfam" id="PF24584">
    <property type="entry name" value="Ig_CYK3_C"/>
    <property type="match status" value="1"/>
</dbReference>